<dbReference type="SUPFAM" id="SSF52141">
    <property type="entry name" value="Uracil-DNA glycosylase-like"/>
    <property type="match status" value="1"/>
</dbReference>
<evidence type="ECO:0000313" key="13">
    <source>
        <dbReference type="EMBL" id="PSK83813.1"/>
    </source>
</evidence>
<comment type="catalytic activity">
    <reaction evidence="1">
        <text>Hydrolyzes single-stranded DNA or mismatched double-stranded DNA and polynucleotides, releasing free uracil.</text>
        <dbReference type="EC" id="3.2.2.27"/>
    </reaction>
</comment>
<keyword evidence="15" id="KW-1185">Reference proteome</keyword>
<sequence>MENLELLNRLPGDIHPSWSPFLTDEITGILKEIEEKIASSHYTPLSENVLRFLTLPLNEIKVIILGQDPYPQEGVATGRAFEVGTLKLWSEPFRNVSLKNILRLLYKTYNGQVVKFNELKEQLGQDFQVLPPGKLFQHWESQGVLLLNTAFTCEVGKPGSHSAYWKPFTERLLAFLAAAQPSVSWFIWGNHAEKAVAGLDLKHAYHTQHPMMCYDKPGRDSDFLFGKVNPFEALKKDIDWTGYVNSPKKPERPKLFSE</sequence>
<dbReference type="SMART" id="SM00986">
    <property type="entry name" value="UDG"/>
    <property type="match status" value="1"/>
</dbReference>
<evidence type="ECO:0000256" key="6">
    <source>
        <dbReference type="ARBA" id="ARBA00022490"/>
    </source>
</evidence>
<reference evidence="12 15" key="2">
    <citation type="submission" date="2019-10" db="EMBL/GenBank/DDBJ databases">
        <title>Prolixibacter strains distinguished by the presence of nitrate reductase genes were adept at nitrate-dependent anaerobic corrosion of metallic iron and carbon steel.</title>
        <authorList>
            <person name="Iino T."/>
            <person name="Shono N."/>
            <person name="Ito K."/>
            <person name="Nakamura R."/>
            <person name="Sueoka K."/>
            <person name="Harayama S."/>
            <person name="Ohkuma M."/>
        </authorList>
    </citation>
    <scope>NUCLEOTIDE SEQUENCE [LARGE SCALE GENOMIC DNA]</scope>
    <source>
        <strain evidence="12 15">MIC1-1</strain>
    </source>
</reference>
<feature type="active site" description="Proton acceptor" evidence="10">
    <location>
        <position position="68"/>
    </location>
</feature>
<evidence type="ECO:0000256" key="8">
    <source>
        <dbReference type="ARBA" id="ARBA00022801"/>
    </source>
</evidence>
<accession>A0A2P8CFQ3</accession>
<dbReference type="AlphaFoldDB" id="A0A2P8CFQ3"/>
<evidence type="ECO:0000313" key="15">
    <source>
        <dbReference type="Proteomes" id="UP000396862"/>
    </source>
</evidence>
<dbReference type="EMBL" id="PYGC01000003">
    <property type="protein sequence ID" value="PSK83813.1"/>
    <property type="molecule type" value="Genomic_DNA"/>
</dbReference>
<dbReference type="SMART" id="SM00987">
    <property type="entry name" value="UreE_C"/>
    <property type="match status" value="1"/>
</dbReference>
<evidence type="ECO:0000256" key="4">
    <source>
        <dbReference type="ARBA" id="ARBA00012030"/>
    </source>
</evidence>
<reference evidence="13 14" key="1">
    <citation type="submission" date="2018-03" db="EMBL/GenBank/DDBJ databases">
        <title>Genomic Encyclopedia of Archaeal and Bacterial Type Strains, Phase II (KMG-II): from individual species to whole genera.</title>
        <authorList>
            <person name="Goeker M."/>
        </authorList>
    </citation>
    <scope>NUCLEOTIDE SEQUENCE [LARGE SCALE GENOMIC DNA]</scope>
    <source>
        <strain evidence="13 14">DSM 27267</strain>
    </source>
</reference>
<comment type="function">
    <text evidence="2">Excises uracil residues from the DNA which can arise as a result of misincorporation of dUMP residues by DNA polymerase or due to deamination of cytosine.</text>
</comment>
<keyword evidence="9" id="KW-0234">DNA repair</keyword>
<evidence type="ECO:0000256" key="7">
    <source>
        <dbReference type="ARBA" id="ARBA00022763"/>
    </source>
</evidence>
<evidence type="ECO:0000259" key="11">
    <source>
        <dbReference type="SMART" id="SM00986"/>
    </source>
</evidence>
<dbReference type="PANTHER" id="PTHR11264">
    <property type="entry name" value="URACIL-DNA GLYCOSYLASE"/>
    <property type="match status" value="1"/>
</dbReference>
<dbReference type="RefSeq" id="WP_106541643.1">
    <property type="nucleotide sequence ID" value="NZ_BLAU01000001.1"/>
</dbReference>
<evidence type="ECO:0000256" key="2">
    <source>
        <dbReference type="ARBA" id="ARBA00002631"/>
    </source>
</evidence>
<dbReference type="InterPro" id="IPR018085">
    <property type="entry name" value="Ura-DNA_Glyclase_AS"/>
</dbReference>
<organism evidence="13 14">
    <name type="scientific">Prolixibacter denitrificans</name>
    <dbReference type="NCBI Taxonomy" id="1541063"/>
    <lineage>
        <taxon>Bacteria</taxon>
        <taxon>Pseudomonadati</taxon>
        <taxon>Bacteroidota</taxon>
        <taxon>Bacteroidia</taxon>
        <taxon>Marinilabiliales</taxon>
        <taxon>Prolixibacteraceae</taxon>
        <taxon>Prolixibacter</taxon>
    </lineage>
</organism>
<evidence type="ECO:0000256" key="3">
    <source>
        <dbReference type="ARBA" id="ARBA00008184"/>
    </source>
</evidence>
<comment type="caution">
    <text evidence="13">The sequence shown here is derived from an EMBL/GenBank/DDBJ whole genome shotgun (WGS) entry which is preliminary data.</text>
</comment>
<keyword evidence="8" id="KW-0378">Hydrolase</keyword>
<dbReference type="InterPro" id="IPR036895">
    <property type="entry name" value="Uracil-DNA_glycosylase-like_sf"/>
</dbReference>
<dbReference type="InterPro" id="IPR005122">
    <property type="entry name" value="Uracil-DNA_glycosylase-like"/>
</dbReference>
<evidence type="ECO:0000256" key="9">
    <source>
        <dbReference type="ARBA" id="ARBA00023204"/>
    </source>
</evidence>
<keyword evidence="7" id="KW-0227">DNA damage</keyword>
<dbReference type="GO" id="GO:0004844">
    <property type="term" value="F:uracil DNA N-glycosylase activity"/>
    <property type="evidence" value="ECO:0007669"/>
    <property type="project" value="UniProtKB-EC"/>
</dbReference>
<dbReference type="Gene3D" id="3.40.470.10">
    <property type="entry name" value="Uracil-DNA glycosylase-like domain"/>
    <property type="match status" value="1"/>
</dbReference>
<dbReference type="GO" id="GO:0097510">
    <property type="term" value="P:base-excision repair, AP site formation via deaminated base removal"/>
    <property type="evidence" value="ECO:0007669"/>
    <property type="project" value="TreeGrafter"/>
</dbReference>
<feature type="domain" description="Uracil-DNA glycosylase-like" evidence="11">
    <location>
        <begin position="52"/>
        <end position="202"/>
    </location>
</feature>
<evidence type="ECO:0000256" key="5">
    <source>
        <dbReference type="ARBA" id="ARBA00018429"/>
    </source>
</evidence>
<protein>
    <recommendedName>
        <fullName evidence="5">Uracil-DNA glycosylase</fullName>
        <ecNumber evidence="4">3.2.2.27</ecNumber>
    </recommendedName>
</protein>
<evidence type="ECO:0000313" key="14">
    <source>
        <dbReference type="Proteomes" id="UP000240621"/>
    </source>
</evidence>
<evidence type="ECO:0000256" key="10">
    <source>
        <dbReference type="PROSITE-ProRule" id="PRU10072"/>
    </source>
</evidence>
<name>A0A2P8CFQ3_9BACT</name>
<keyword evidence="6" id="KW-0963">Cytoplasm</keyword>
<proteinExistence type="inferred from homology"/>
<dbReference type="PANTHER" id="PTHR11264:SF8">
    <property type="entry name" value="URACIL-DNA GLYCOSYLASE-LIKE DOMAIN-CONTAINING PROTEIN"/>
    <property type="match status" value="1"/>
</dbReference>
<dbReference type="CDD" id="cd10027">
    <property type="entry name" value="UDG-F1-like"/>
    <property type="match status" value="1"/>
</dbReference>
<evidence type="ECO:0000256" key="1">
    <source>
        <dbReference type="ARBA" id="ARBA00001400"/>
    </source>
</evidence>
<comment type="similarity">
    <text evidence="3">Belongs to the uracil-DNA glycosylase (UDG) superfamily. UNG family.</text>
</comment>
<evidence type="ECO:0000313" key="12">
    <source>
        <dbReference type="EMBL" id="GET23355.1"/>
    </source>
</evidence>
<dbReference type="Pfam" id="PF03167">
    <property type="entry name" value="UDG"/>
    <property type="match status" value="1"/>
</dbReference>
<dbReference type="PROSITE" id="PS00130">
    <property type="entry name" value="U_DNA_GLYCOSYLASE"/>
    <property type="match status" value="1"/>
</dbReference>
<dbReference type="Proteomes" id="UP000240621">
    <property type="component" value="Unassembled WGS sequence"/>
</dbReference>
<gene>
    <name evidence="12" type="primary">ung1</name>
    <name evidence="13" type="ORF">CLV93_103229</name>
    <name evidence="12" type="ORF">JCM18694_36010</name>
</gene>
<dbReference type="InterPro" id="IPR002043">
    <property type="entry name" value="UDG_fam1"/>
</dbReference>
<dbReference type="Proteomes" id="UP000396862">
    <property type="component" value="Unassembled WGS sequence"/>
</dbReference>
<dbReference type="EMBL" id="BLAU01000001">
    <property type="protein sequence ID" value="GET23355.1"/>
    <property type="molecule type" value="Genomic_DNA"/>
</dbReference>
<dbReference type="OrthoDB" id="9804372at2"/>
<dbReference type="EC" id="3.2.2.27" evidence="4"/>